<reference evidence="3 4" key="1">
    <citation type="submission" date="2016-10" db="EMBL/GenBank/DDBJ databases">
        <authorList>
            <person name="de Groot N.N."/>
        </authorList>
    </citation>
    <scope>NUCLEOTIDE SEQUENCE [LARGE SCALE GENOMIC DNA]</scope>
    <source>
        <strain evidence="3 4">DSM 26915</strain>
    </source>
</reference>
<dbReference type="PANTHER" id="PTHR40940">
    <property type="entry name" value="PROTEIN BATD-RELATED"/>
    <property type="match status" value="1"/>
</dbReference>
<dbReference type="Proteomes" id="UP000236752">
    <property type="component" value="Unassembled WGS sequence"/>
</dbReference>
<keyword evidence="4" id="KW-1185">Reference proteome</keyword>
<name>A0A1H6BD57_9RHOB</name>
<keyword evidence="1" id="KW-0812">Transmembrane</keyword>
<organism evidence="3 4">
    <name type="scientific">Thalassococcus halodurans</name>
    <dbReference type="NCBI Taxonomy" id="373675"/>
    <lineage>
        <taxon>Bacteria</taxon>
        <taxon>Pseudomonadati</taxon>
        <taxon>Pseudomonadota</taxon>
        <taxon>Alphaproteobacteria</taxon>
        <taxon>Rhodobacterales</taxon>
        <taxon>Roseobacteraceae</taxon>
        <taxon>Thalassococcus</taxon>
    </lineage>
</organism>
<keyword evidence="2" id="KW-0732">Signal</keyword>
<keyword evidence="1" id="KW-0472">Membrane</keyword>
<dbReference type="InterPro" id="IPR025738">
    <property type="entry name" value="BatD"/>
</dbReference>
<feature type="transmembrane region" description="Helical" evidence="1">
    <location>
        <begin position="288"/>
        <end position="308"/>
    </location>
</feature>
<protein>
    <submittedName>
        <fullName evidence="3">Oxygen tolerance</fullName>
    </submittedName>
</protein>
<accession>A0A1H6BD57</accession>
<evidence type="ECO:0000313" key="4">
    <source>
        <dbReference type="Proteomes" id="UP000236752"/>
    </source>
</evidence>
<dbReference type="AlphaFoldDB" id="A0A1H6BD57"/>
<evidence type="ECO:0000313" key="3">
    <source>
        <dbReference type="EMBL" id="SEG58698.1"/>
    </source>
</evidence>
<proteinExistence type="predicted"/>
<dbReference type="OrthoDB" id="7688940at2"/>
<feature type="signal peptide" evidence="2">
    <location>
        <begin position="1"/>
        <end position="16"/>
    </location>
</feature>
<dbReference type="PANTHER" id="PTHR40940:SF2">
    <property type="entry name" value="BATD"/>
    <property type="match status" value="1"/>
</dbReference>
<sequence length="390" mass="43885">MRWLIAWLFWTSVAFAQSSTVLPTDAELTVTVENAEVTPYTQEMILITIEGVYRRHITLEKLEQPDLSGFNWMQLGADFWYDDTEAGKKVKKFKRRMALYPDRAGEIEIGPFIHHLTLTDEGDDWFAHDIQSEPFTIKVEQAPEVPDGGWWFPVRRLEVGDNWSNSPDQLVEGEGVLRIIRVEAIGVGPDMIPPMPELKSPSAMIFPHPEKRIVELSPYGPVSVAFWRWTIRPTNTTSAILEPIEFDYFDTVNRVPRKAVISPQRVAYLESELDAPPVVAEPARLGSLPVMAVFGVGAALGLVVMLMGRRFSPDAIQRWPMFDPLVRDLKRAERAGDGVALRRAAQALIRRDGAGANRQARLSELDDLLFSEGYGGQVPEGFVRRFLSAA</sequence>
<feature type="chain" id="PRO_5009293588" evidence="2">
    <location>
        <begin position="17"/>
        <end position="390"/>
    </location>
</feature>
<evidence type="ECO:0000256" key="1">
    <source>
        <dbReference type="SAM" id="Phobius"/>
    </source>
</evidence>
<keyword evidence="1" id="KW-1133">Transmembrane helix</keyword>
<dbReference type="RefSeq" id="WP_103911613.1">
    <property type="nucleotide sequence ID" value="NZ_FNUZ01000007.1"/>
</dbReference>
<evidence type="ECO:0000256" key="2">
    <source>
        <dbReference type="SAM" id="SignalP"/>
    </source>
</evidence>
<gene>
    <name evidence="3" type="ORF">SAMN04488045_3461</name>
</gene>
<dbReference type="EMBL" id="FNUZ01000007">
    <property type="protein sequence ID" value="SEG58698.1"/>
    <property type="molecule type" value="Genomic_DNA"/>
</dbReference>